<dbReference type="GO" id="GO:1900753">
    <property type="term" value="P:doxorubicin transport"/>
    <property type="evidence" value="ECO:0007669"/>
    <property type="project" value="InterPro"/>
</dbReference>
<dbReference type="Pfam" id="PF00005">
    <property type="entry name" value="ABC_tran"/>
    <property type="match status" value="1"/>
</dbReference>
<dbReference type="PaxDb" id="273116-14325180"/>
<dbReference type="Proteomes" id="UP000001017">
    <property type="component" value="Chromosome"/>
</dbReference>
<keyword evidence="2" id="KW-0813">Transport</keyword>
<dbReference type="eggNOG" id="arCOG00194">
    <property type="taxonomic scope" value="Archaea"/>
</dbReference>
<evidence type="ECO:0000313" key="7">
    <source>
        <dbReference type="EMBL" id="BAB60105.1"/>
    </source>
</evidence>
<evidence type="ECO:0000256" key="5">
    <source>
        <dbReference type="ARBA" id="ARBA00049985"/>
    </source>
</evidence>
<evidence type="ECO:0000256" key="3">
    <source>
        <dbReference type="ARBA" id="ARBA00022741"/>
    </source>
</evidence>
<feature type="domain" description="ABC transporter" evidence="6">
    <location>
        <begin position="4"/>
        <end position="236"/>
    </location>
</feature>
<dbReference type="Gene3D" id="3.40.50.300">
    <property type="entry name" value="P-loop containing nucleotide triphosphate hydrolases"/>
    <property type="match status" value="1"/>
</dbReference>
<reference evidence="7 8" key="1">
    <citation type="journal article" date="1999" name="Proc. Jpn. Acad.">
        <title>Determination of the complete genomic DNA sequence of Thermoplasma volvanium GSS1.</title>
        <authorList>
            <person name="Kawashima T."/>
            <person name="Yamamoto Y."/>
            <person name="Aramaki H."/>
            <person name="Nunoshiba T."/>
            <person name="Kawamoto T."/>
            <person name="Watanabe K."/>
            <person name="Yamazaki M."/>
            <person name="Kanehori K."/>
            <person name="Amano N."/>
            <person name="Ohya Y."/>
            <person name="Makino K."/>
            <person name="Suzuki M."/>
        </authorList>
    </citation>
    <scope>NUCLEOTIDE SEQUENCE [LARGE SCALE GENOMIC DNA]</scope>
    <source>
        <strain evidence="8">ATCC 51530 / DSM 4299 / JCM 9571 / NBRC 15438 / GSS1</strain>
    </source>
</reference>
<keyword evidence="3" id="KW-0547">Nucleotide-binding</keyword>
<organism evidence="7 8">
    <name type="scientific">Thermoplasma volcanium (strain ATCC 51530 / DSM 4299 / JCM 9571 / NBRC 15438 / GSS1)</name>
    <dbReference type="NCBI Taxonomy" id="273116"/>
    <lineage>
        <taxon>Archaea</taxon>
        <taxon>Methanobacteriati</taxon>
        <taxon>Thermoplasmatota</taxon>
        <taxon>Thermoplasmata</taxon>
        <taxon>Thermoplasmatales</taxon>
        <taxon>Thermoplasmataceae</taxon>
        <taxon>Thermoplasma</taxon>
    </lineage>
</organism>
<dbReference type="HOGENOM" id="CLU_000604_1_2_2"/>
<dbReference type="GO" id="GO:0005886">
    <property type="term" value="C:plasma membrane"/>
    <property type="evidence" value="ECO:0007669"/>
    <property type="project" value="UniProtKB-SubCell"/>
</dbReference>
<dbReference type="STRING" id="273116.gene:9381755"/>
<proteinExistence type="inferred from homology"/>
<dbReference type="PANTHER" id="PTHR43582:SF2">
    <property type="entry name" value="LINEARMYCIN RESISTANCE ATP-BINDING PROTEIN LNRL"/>
    <property type="match status" value="1"/>
</dbReference>
<evidence type="ECO:0000256" key="2">
    <source>
        <dbReference type="ARBA" id="ARBA00022448"/>
    </source>
</evidence>
<keyword evidence="8" id="KW-1185">Reference proteome</keyword>
<dbReference type="Pfam" id="PF13732">
    <property type="entry name" value="DrrA1-3_C"/>
    <property type="match status" value="1"/>
</dbReference>
<comment type="subcellular location">
    <subcellularLocation>
        <location evidence="1">Cell membrane</location>
        <topology evidence="1">Peripheral membrane protein</topology>
        <orientation evidence="1">Cytoplasmic side</orientation>
    </subcellularLocation>
</comment>
<keyword evidence="4 7" id="KW-0067">ATP-binding</keyword>
<sequence length="329" mass="36761">MPIIKTENLTKIYSGNIKAVSDLNIEIEEAEIYGLLGKNGAGKTTTIKMLTTAIEPTSGNAKVAGYDLLKDREKIRNIIGVVPQDLTTDADLKGIENLRMIAAFYDIPKSVAESRINDLLNIVDLTDWGNKYVSQYSGGMRKRLELICGLVNAPKILFLDEPTLGLDVNTRAKMWKYIRDIQKELGVTIILTSHYLEEVDELANRISIIDHGKILVTGTPDELKSSLKGDIITMQFSGSDEAEAARYYPNALYSSISGEDKVRIKVENSDVELPKILSYLTQKGISPLTINVKKPSLDEVFLEYTGSSIDEDIGPEQFRRMMQNVRRLR</sequence>
<name>Q97A47_THEVO</name>
<dbReference type="InterPro" id="IPR017871">
    <property type="entry name" value="ABC_transporter-like_CS"/>
</dbReference>
<dbReference type="InterPro" id="IPR027417">
    <property type="entry name" value="P-loop_NTPase"/>
</dbReference>
<protein>
    <submittedName>
        <fullName evidence="7">ABC transport system ATP-binding protein</fullName>
    </submittedName>
</protein>
<dbReference type="GO" id="GO:0043215">
    <property type="term" value="P:daunorubicin transport"/>
    <property type="evidence" value="ECO:0007669"/>
    <property type="project" value="InterPro"/>
</dbReference>
<evidence type="ECO:0000256" key="1">
    <source>
        <dbReference type="ARBA" id="ARBA00004413"/>
    </source>
</evidence>
<dbReference type="PROSITE" id="PS50893">
    <property type="entry name" value="ABC_TRANSPORTER_2"/>
    <property type="match status" value="1"/>
</dbReference>
<dbReference type="SMART" id="SM00382">
    <property type="entry name" value="AAA"/>
    <property type="match status" value="1"/>
</dbReference>
<dbReference type="SUPFAM" id="SSF52540">
    <property type="entry name" value="P-loop containing nucleoside triphosphate hydrolases"/>
    <property type="match status" value="1"/>
</dbReference>
<comment type="similarity">
    <text evidence="5">Belongs to the ABC transporter superfamily. Drug exporter-1 (DrugE1) (TC 3.A.1.105) family.</text>
</comment>
<dbReference type="AlphaFoldDB" id="Q97A47"/>
<dbReference type="InterPro" id="IPR003439">
    <property type="entry name" value="ABC_transporter-like_ATP-bd"/>
</dbReference>
<gene>
    <name evidence="7" type="ORF">TVG0987795</name>
</gene>
<dbReference type="GO" id="GO:0016887">
    <property type="term" value="F:ATP hydrolysis activity"/>
    <property type="evidence" value="ECO:0007669"/>
    <property type="project" value="InterPro"/>
</dbReference>
<dbReference type="InterPro" id="IPR005894">
    <property type="entry name" value="DrrA"/>
</dbReference>
<reference evidence="7 8" key="2">
    <citation type="journal article" date="2000" name="Proc. Natl. Acad. Sci. U.S.A.">
        <title>Archaeal adaptation to higher temperatures revealed by genomic sequence of Thermoplasma volcanium.</title>
        <authorList>
            <person name="Kawashima T."/>
            <person name="Amano N."/>
            <person name="Koike H."/>
            <person name="Makino S."/>
            <person name="Higuchi S."/>
            <person name="Kawashima-Ohya Y."/>
            <person name="Watanabe K."/>
            <person name="Yamazaki M."/>
            <person name="Kanehori K."/>
            <person name="Kawamoto T."/>
            <person name="Nunoshiba T."/>
            <person name="Yamamoto Y."/>
            <person name="Aramaki H."/>
            <person name="Makino K."/>
            <person name="Suzuki M."/>
        </authorList>
    </citation>
    <scope>NUCLEOTIDE SEQUENCE [LARGE SCALE GENOMIC DNA]</scope>
    <source>
        <strain evidence="8">ATCC 51530 / DSM 4299 / JCM 9571 / NBRC 15438 / GSS1</strain>
    </source>
</reference>
<dbReference type="KEGG" id="tvo:TVG0987795"/>
<dbReference type="InterPro" id="IPR025302">
    <property type="entry name" value="DrrA1/2-like_C"/>
</dbReference>
<dbReference type="InterPro" id="IPR003593">
    <property type="entry name" value="AAA+_ATPase"/>
</dbReference>
<accession>Q97A47</accession>
<dbReference type="PhylomeDB" id="Q97A47"/>
<evidence type="ECO:0000259" key="6">
    <source>
        <dbReference type="PROSITE" id="PS50893"/>
    </source>
</evidence>
<dbReference type="PANTHER" id="PTHR43582">
    <property type="entry name" value="LINEARMYCIN RESISTANCE ATP-BINDING PROTEIN LNRL"/>
    <property type="match status" value="1"/>
</dbReference>
<dbReference type="RefSeq" id="WP_048054009.1">
    <property type="nucleotide sequence ID" value="NC_002689.2"/>
</dbReference>
<dbReference type="EMBL" id="BA000011">
    <property type="protein sequence ID" value="BAB60105.1"/>
    <property type="molecule type" value="Genomic_DNA"/>
</dbReference>
<evidence type="ECO:0000256" key="4">
    <source>
        <dbReference type="ARBA" id="ARBA00022840"/>
    </source>
</evidence>
<dbReference type="GO" id="GO:0005524">
    <property type="term" value="F:ATP binding"/>
    <property type="evidence" value="ECO:0007669"/>
    <property type="project" value="UniProtKB-KW"/>
</dbReference>
<dbReference type="NCBIfam" id="TIGR01188">
    <property type="entry name" value="drrA"/>
    <property type="match status" value="1"/>
</dbReference>
<dbReference type="PROSITE" id="PS00211">
    <property type="entry name" value="ABC_TRANSPORTER_1"/>
    <property type="match status" value="1"/>
</dbReference>
<evidence type="ECO:0000313" key="8">
    <source>
        <dbReference type="Proteomes" id="UP000001017"/>
    </source>
</evidence>
<dbReference type="GeneID" id="1442041"/>